<evidence type="ECO:0000259" key="3">
    <source>
        <dbReference type="Pfam" id="PF22335"/>
    </source>
</evidence>
<dbReference type="InterPro" id="IPR043128">
    <property type="entry name" value="Rev_trsase/Diguanyl_cyclase"/>
</dbReference>
<keyword evidence="1" id="KW-0547">Nucleotide-binding</keyword>
<evidence type="ECO:0000256" key="1">
    <source>
        <dbReference type="ARBA" id="ARBA00022741"/>
    </source>
</evidence>
<organism evidence="4 5">
    <name type="scientific">Ruminiclostridium herbifermentans</name>
    <dbReference type="NCBI Taxonomy" id="2488810"/>
    <lineage>
        <taxon>Bacteria</taxon>
        <taxon>Bacillati</taxon>
        <taxon>Bacillota</taxon>
        <taxon>Clostridia</taxon>
        <taxon>Eubacteriales</taxon>
        <taxon>Oscillospiraceae</taxon>
        <taxon>Ruminiclostridium</taxon>
    </lineage>
</organism>
<evidence type="ECO:0000313" key="4">
    <source>
        <dbReference type="EMBL" id="QNU68455.1"/>
    </source>
</evidence>
<gene>
    <name evidence="4" type="ORF">EHE19_008680</name>
</gene>
<protein>
    <recommendedName>
        <fullName evidence="3">Cas10/Cmr2 second palm domain-containing protein</fullName>
    </recommendedName>
</protein>
<keyword evidence="5" id="KW-1185">Reference proteome</keyword>
<dbReference type="Gene3D" id="3.30.70.270">
    <property type="match status" value="1"/>
</dbReference>
<dbReference type="GO" id="GO:0051607">
    <property type="term" value="P:defense response to virus"/>
    <property type="evidence" value="ECO:0007669"/>
    <property type="project" value="UniProtKB-KW"/>
</dbReference>
<sequence>MIEYLVVSEVSQKQNYIFKSNKLKENIGASINIRKITESLPDDIQKELKCSMEKIFAGGGKNIYCFSKLEEAKNFVYKYSFEILENYHGVEIFMAVQEYDKEKEFIFDAIQRLYQKLEEKKRARKASYRLYGLGINEICTSSLMPANDSINDDGKKRLISNETYEKLNAVNYIDKELKAVDGTEITDFKELMPDNFSDYRFPREFNKLGGKKDEKRYIAVVVVDGNGMGKKLEKFQRIFNDTEDTPSEQFNEKYKKEYLDFSNKIDSLYKDALKSTIQLLGESIPKLMKRDDYKIEDKVMPFRPLIQAGDDVCYVMDARIAIDFTYQLLSYINEHQIQFNACGVRSTMKMSACAGIAIVKEGYPFFKAHQLAESLCNNAKANINGSDICCLDFHIAQGEISGDIQNIRQKNYKTKSCYLTNKPFEISDFSSNKLIQLYDFISKLKNSDIGRRNILDLRTELRKGREATEEFLRNRQLRKTLKLEECYEENRCIALDAIEALDFFWKLGEENGGGL</sequence>
<dbReference type="RefSeq" id="WP_137696315.1">
    <property type="nucleotide sequence ID" value="NZ_CP061336.1"/>
</dbReference>
<feature type="domain" description="Cas10/Cmr2 second palm" evidence="3">
    <location>
        <begin position="217"/>
        <end position="382"/>
    </location>
</feature>
<reference evidence="4 5" key="1">
    <citation type="submission" date="2020-09" db="EMBL/GenBank/DDBJ databases">
        <title>Characterization and genome sequencing of Ruminiclostridium sp. nov. MA18.</title>
        <authorList>
            <person name="Rettenmaier R."/>
            <person name="Kowollik M.-L."/>
            <person name="Liebl W."/>
            <person name="Zverlov V."/>
        </authorList>
    </citation>
    <scope>NUCLEOTIDE SEQUENCE [LARGE SCALE GENOMIC DNA]</scope>
    <source>
        <strain evidence="4 5">MA18</strain>
    </source>
</reference>
<dbReference type="InterPro" id="IPR054767">
    <property type="entry name" value="Cas10-Cmr2_palm2"/>
</dbReference>
<dbReference type="GO" id="GO:0000166">
    <property type="term" value="F:nucleotide binding"/>
    <property type="evidence" value="ECO:0007669"/>
    <property type="project" value="UniProtKB-KW"/>
</dbReference>
<dbReference type="Pfam" id="PF22335">
    <property type="entry name" value="Cas10-Cmr2_palm2"/>
    <property type="match status" value="1"/>
</dbReference>
<keyword evidence="2" id="KW-0051">Antiviral defense</keyword>
<dbReference type="EMBL" id="CP061336">
    <property type="protein sequence ID" value="QNU68455.1"/>
    <property type="molecule type" value="Genomic_DNA"/>
</dbReference>
<proteinExistence type="predicted"/>
<dbReference type="OrthoDB" id="442064at2"/>
<accession>A0A4U7JN97</accession>
<evidence type="ECO:0000313" key="5">
    <source>
        <dbReference type="Proteomes" id="UP000306409"/>
    </source>
</evidence>
<evidence type="ECO:0000256" key="2">
    <source>
        <dbReference type="ARBA" id="ARBA00023118"/>
    </source>
</evidence>
<dbReference type="KEGG" id="rher:EHE19_008680"/>
<dbReference type="Proteomes" id="UP000306409">
    <property type="component" value="Chromosome"/>
</dbReference>
<name>A0A4U7JN97_9FIRM</name>
<dbReference type="AlphaFoldDB" id="A0A4U7JN97"/>